<evidence type="ECO:0000313" key="10">
    <source>
        <dbReference type="Proteomes" id="UP001595891"/>
    </source>
</evidence>
<dbReference type="CDD" id="cd06261">
    <property type="entry name" value="TM_PBP2"/>
    <property type="match status" value="1"/>
</dbReference>
<organism evidence="9 10">
    <name type="scientific">Sphaerisporangium corydalis</name>
    <dbReference type="NCBI Taxonomy" id="1441875"/>
    <lineage>
        <taxon>Bacteria</taxon>
        <taxon>Bacillati</taxon>
        <taxon>Actinomycetota</taxon>
        <taxon>Actinomycetes</taxon>
        <taxon>Streptosporangiales</taxon>
        <taxon>Streptosporangiaceae</taxon>
        <taxon>Sphaerisporangium</taxon>
    </lineage>
</organism>
<comment type="similarity">
    <text evidence="7">Belongs to the binding-protein-dependent transport system permease family.</text>
</comment>
<evidence type="ECO:0000256" key="4">
    <source>
        <dbReference type="ARBA" id="ARBA00022692"/>
    </source>
</evidence>
<dbReference type="Pfam" id="PF00528">
    <property type="entry name" value="BPD_transp_1"/>
    <property type="match status" value="1"/>
</dbReference>
<dbReference type="Gene3D" id="1.10.3720.10">
    <property type="entry name" value="MetI-like"/>
    <property type="match status" value="1"/>
</dbReference>
<gene>
    <name evidence="9" type="ORF">ACFO8L_09125</name>
</gene>
<feature type="transmembrane region" description="Helical" evidence="7">
    <location>
        <begin position="177"/>
        <end position="200"/>
    </location>
</feature>
<feature type="transmembrane region" description="Helical" evidence="7">
    <location>
        <begin position="20"/>
        <end position="43"/>
    </location>
</feature>
<dbReference type="Proteomes" id="UP001595891">
    <property type="component" value="Unassembled WGS sequence"/>
</dbReference>
<keyword evidence="6 7" id="KW-0472">Membrane</keyword>
<dbReference type="InterPro" id="IPR000515">
    <property type="entry name" value="MetI-like"/>
</dbReference>
<dbReference type="EMBL" id="JBHSFN010000004">
    <property type="protein sequence ID" value="MFC4586233.1"/>
    <property type="molecule type" value="Genomic_DNA"/>
</dbReference>
<comment type="subcellular location">
    <subcellularLocation>
        <location evidence="1 7">Cell membrane</location>
        <topology evidence="1 7">Multi-pass membrane protein</topology>
    </subcellularLocation>
</comment>
<keyword evidence="10" id="KW-1185">Reference proteome</keyword>
<proteinExistence type="inferred from homology"/>
<feature type="transmembrane region" description="Helical" evidence="7">
    <location>
        <begin position="128"/>
        <end position="149"/>
    </location>
</feature>
<keyword evidence="3" id="KW-1003">Cell membrane</keyword>
<dbReference type="InterPro" id="IPR035906">
    <property type="entry name" value="MetI-like_sf"/>
</dbReference>
<feature type="transmembrane region" description="Helical" evidence="7">
    <location>
        <begin position="285"/>
        <end position="307"/>
    </location>
</feature>
<reference evidence="10" key="1">
    <citation type="journal article" date="2019" name="Int. J. Syst. Evol. Microbiol.">
        <title>The Global Catalogue of Microorganisms (GCM) 10K type strain sequencing project: providing services to taxonomists for standard genome sequencing and annotation.</title>
        <authorList>
            <consortium name="The Broad Institute Genomics Platform"/>
            <consortium name="The Broad Institute Genome Sequencing Center for Infectious Disease"/>
            <person name="Wu L."/>
            <person name="Ma J."/>
        </authorList>
    </citation>
    <scope>NUCLEOTIDE SEQUENCE [LARGE SCALE GENOMIC DNA]</scope>
    <source>
        <strain evidence="10">CCUG 49560</strain>
    </source>
</reference>
<feature type="domain" description="ABC transmembrane type-1" evidence="8">
    <location>
        <begin position="81"/>
        <end position="306"/>
    </location>
</feature>
<evidence type="ECO:0000256" key="2">
    <source>
        <dbReference type="ARBA" id="ARBA00022448"/>
    </source>
</evidence>
<evidence type="ECO:0000256" key="6">
    <source>
        <dbReference type="ARBA" id="ARBA00023136"/>
    </source>
</evidence>
<keyword evidence="4 7" id="KW-0812">Transmembrane</keyword>
<comment type="caution">
    <text evidence="9">The sequence shown here is derived from an EMBL/GenBank/DDBJ whole genome shotgun (WGS) entry which is preliminary data.</text>
</comment>
<keyword evidence="5 7" id="KW-1133">Transmembrane helix</keyword>
<dbReference type="PROSITE" id="PS50928">
    <property type="entry name" value="ABC_TM1"/>
    <property type="match status" value="1"/>
</dbReference>
<dbReference type="InterPro" id="IPR051393">
    <property type="entry name" value="ABC_transporter_permease"/>
</dbReference>
<dbReference type="PANTHER" id="PTHR30193">
    <property type="entry name" value="ABC TRANSPORTER PERMEASE PROTEIN"/>
    <property type="match status" value="1"/>
</dbReference>
<evidence type="ECO:0000256" key="5">
    <source>
        <dbReference type="ARBA" id="ARBA00022989"/>
    </source>
</evidence>
<protein>
    <submittedName>
        <fullName evidence="9">Carbohydrate ABC transporter permease</fullName>
    </submittedName>
</protein>
<sequence>MRQGDGGLAAGLFSARLRRYGFIFSFLAIPLILYVVFVISPYAQAFYISLTNWRGISANPQFIGFENFTRLLDDDVFWAAVRHHGLLLLAMPLITIAIALFFSFLLNLGGGSRGGAMTGVWGSKFYRVVYFFPQVLAVAVVGVLFQAIYRPDNTGVLNGLLKWIGVDPVGWLINTDLALWSIMAVVVWQSVGFYVVLFSAGMSAIPRDVFEAAALDGAGRFRLFFSITLPLIWDTIQVGWVYLGIAAFDCFALVQVLSVDRGGPDNATTVLPLEIWRTAFTFSKFGYASAMGVALFFLTITFAALSLRVTRRERIELS</sequence>
<evidence type="ECO:0000259" key="8">
    <source>
        <dbReference type="PROSITE" id="PS50928"/>
    </source>
</evidence>
<accession>A0ABV9EA77</accession>
<feature type="transmembrane region" description="Helical" evidence="7">
    <location>
        <begin position="86"/>
        <end position="108"/>
    </location>
</feature>
<evidence type="ECO:0000256" key="3">
    <source>
        <dbReference type="ARBA" id="ARBA00022475"/>
    </source>
</evidence>
<dbReference type="PANTHER" id="PTHR30193:SF41">
    <property type="entry name" value="DIACETYLCHITOBIOSE UPTAKE SYSTEM PERMEASE PROTEIN NGCF"/>
    <property type="match status" value="1"/>
</dbReference>
<keyword evidence="2 7" id="KW-0813">Transport</keyword>
<evidence type="ECO:0000256" key="1">
    <source>
        <dbReference type="ARBA" id="ARBA00004651"/>
    </source>
</evidence>
<dbReference type="RefSeq" id="WP_262846855.1">
    <property type="nucleotide sequence ID" value="NZ_JANZYP010000053.1"/>
</dbReference>
<name>A0ABV9EA77_9ACTN</name>
<evidence type="ECO:0000256" key="7">
    <source>
        <dbReference type="RuleBase" id="RU363032"/>
    </source>
</evidence>
<evidence type="ECO:0000313" key="9">
    <source>
        <dbReference type="EMBL" id="MFC4586233.1"/>
    </source>
</evidence>
<feature type="transmembrane region" description="Helical" evidence="7">
    <location>
        <begin position="221"/>
        <end position="243"/>
    </location>
</feature>
<dbReference type="SUPFAM" id="SSF161098">
    <property type="entry name" value="MetI-like"/>
    <property type="match status" value="1"/>
</dbReference>